<comment type="caution">
    <text evidence="4">The sequence shown here is derived from an EMBL/GenBank/DDBJ whole genome shotgun (WGS) entry which is preliminary data.</text>
</comment>
<feature type="chain" id="PRO_5047184641" description="Big-1 domain-containing protein" evidence="2">
    <location>
        <begin position="24"/>
        <end position="614"/>
    </location>
</feature>
<dbReference type="SUPFAM" id="SSF49373">
    <property type="entry name" value="Invasin/intimin cell-adhesion fragments"/>
    <property type="match status" value="2"/>
</dbReference>
<protein>
    <recommendedName>
        <fullName evidence="3">Big-1 domain-containing protein</fullName>
    </recommendedName>
</protein>
<evidence type="ECO:0000259" key="3">
    <source>
        <dbReference type="PROSITE" id="PS51127"/>
    </source>
</evidence>
<proteinExistence type="inferred from homology"/>
<evidence type="ECO:0000256" key="2">
    <source>
        <dbReference type="SAM" id="SignalP"/>
    </source>
</evidence>
<gene>
    <name evidence="4" type="ORF">ACFOFO_06025</name>
</gene>
<dbReference type="PROSITE" id="PS51127">
    <property type="entry name" value="BIG1"/>
    <property type="match status" value="1"/>
</dbReference>
<feature type="domain" description="Big-1" evidence="3">
    <location>
        <begin position="65"/>
        <end position="154"/>
    </location>
</feature>
<sequence length="614" mass="60497">MNELTLGNRLRFTACAVFAIALASCGGGGGSPGTTVGTGTGTTGTPATGTAGPTTAAAGTITMNLVDASGVSSQALSTVNPLTAQATVLDANGHPIANTVVTFATSGTLSILSPASGSVLTNASGVASIKLSPKDLLTAQTQSGAADTVTATATVATQALIVKSNYQLGVTAVTLNLSAPSSGTINLKSYATTALKVNVLANGALYTAQPVTVNFSSGCASSGQASLPSSATTVNGQAQVVYTDKGCGATDVVTASVTGAQPISANLIVAAPVAASIGFVSAAPSDKAIVLQGAGGNGRVETATLTFKALDTSGQPLPNQLINFSVNPANVVSLQSTSGTTGSDGTAVVTVNSGSVPTTFRVIAAFNNQPAISTISDSVTVTTGQPVQAAFSLSAKSFNISGWNHDNETTDVNILLADVNGNPVADGTPVIFTTDSGAIGSASNGGCTTVNGACSVVFRSQNPRYGVGNAAGKVPGLATISVSTTSALYTLSGSIGIHLSADQPVVPAGVTRLTTISCGAYSLQLAPTDLNGNPLPQGTTLVSANISGGTTIGQIIPNAVPDTYFVIPHTIPVTPGPTCLVGGATTATDTFDIIVASPLGSPVVYHYSINYPIP</sequence>
<evidence type="ECO:0000313" key="4">
    <source>
        <dbReference type="EMBL" id="MFC3107519.1"/>
    </source>
</evidence>
<evidence type="ECO:0000313" key="5">
    <source>
        <dbReference type="Proteomes" id="UP001595530"/>
    </source>
</evidence>
<name>A0ABV7F049_9BURK</name>
<dbReference type="InterPro" id="IPR013783">
    <property type="entry name" value="Ig-like_fold"/>
</dbReference>
<dbReference type="InterPro" id="IPR008964">
    <property type="entry name" value="Invasin/intimin_cell_adhesion"/>
</dbReference>
<keyword evidence="2" id="KW-0732">Signal</keyword>
<reference evidence="5" key="1">
    <citation type="journal article" date="2019" name="Int. J. Syst. Evol. Microbiol.">
        <title>The Global Catalogue of Microorganisms (GCM) 10K type strain sequencing project: providing services to taxonomists for standard genome sequencing and annotation.</title>
        <authorList>
            <consortium name="The Broad Institute Genomics Platform"/>
            <consortium name="The Broad Institute Genome Sequencing Center for Infectious Disease"/>
            <person name="Wu L."/>
            <person name="Ma J."/>
        </authorList>
    </citation>
    <scope>NUCLEOTIDE SEQUENCE [LARGE SCALE GENOMIC DNA]</scope>
    <source>
        <strain evidence="5">KCTC 42986</strain>
    </source>
</reference>
<keyword evidence="5" id="KW-1185">Reference proteome</keyword>
<dbReference type="Gene3D" id="2.60.40.10">
    <property type="entry name" value="Immunoglobulins"/>
    <property type="match status" value="3"/>
</dbReference>
<organism evidence="4 5">
    <name type="scientific">Undibacterium arcticum</name>
    <dbReference type="NCBI Taxonomy" id="1762892"/>
    <lineage>
        <taxon>Bacteria</taxon>
        <taxon>Pseudomonadati</taxon>
        <taxon>Pseudomonadota</taxon>
        <taxon>Betaproteobacteria</taxon>
        <taxon>Burkholderiales</taxon>
        <taxon>Oxalobacteraceae</taxon>
        <taxon>Undibacterium</taxon>
    </lineage>
</organism>
<dbReference type="RefSeq" id="WP_390331121.1">
    <property type="nucleotide sequence ID" value="NZ_JBHRTP010000016.1"/>
</dbReference>
<comment type="similarity">
    <text evidence="1">Belongs to the intimin/invasin family.</text>
</comment>
<dbReference type="EMBL" id="JBHRTP010000016">
    <property type="protein sequence ID" value="MFC3107519.1"/>
    <property type="molecule type" value="Genomic_DNA"/>
</dbReference>
<dbReference type="SMART" id="SM00634">
    <property type="entry name" value="BID_1"/>
    <property type="match status" value="2"/>
</dbReference>
<dbReference type="InterPro" id="IPR003344">
    <property type="entry name" value="Big_1_dom"/>
</dbReference>
<evidence type="ECO:0000256" key="1">
    <source>
        <dbReference type="ARBA" id="ARBA00010116"/>
    </source>
</evidence>
<accession>A0ABV7F049</accession>
<feature type="signal peptide" evidence="2">
    <location>
        <begin position="1"/>
        <end position="23"/>
    </location>
</feature>
<dbReference type="Proteomes" id="UP001595530">
    <property type="component" value="Unassembled WGS sequence"/>
</dbReference>